<reference evidence="4" key="1">
    <citation type="journal article" date="2015" name="Genome Announc.">
        <title>Draft Genome Sequence of an Anaerobic Ammonium-Oxidizing Bacterium, "Candidatus Brocadia sinica".</title>
        <authorList>
            <person name="Oshiki M."/>
            <person name="Shinyako-Hata K."/>
            <person name="Satoh H."/>
            <person name="Okabe S."/>
        </authorList>
    </citation>
    <scope>NUCLEOTIDE SEQUENCE [LARGE SCALE GENOMIC DNA]</scope>
    <source>
        <strain evidence="4">JPN1</strain>
    </source>
</reference>
<keyword evidence="4" id="KW-1185">Reference proteome</keyword>
<dbReference type="Gene3D" id="3.40.50.2000">
    <property type="entry name" value="Glycogen Phosphorylase B"/>
    <property type="match status" value="2"/>
</dbReference>
<name>A0ABQ0JS30_9BACT</name>
<dbReference type="Proteomes" id="UP000032309">
    <property type="component" value="Unassembled WGS sequence"/>
</dbReference>
<gene>
    <name evidence="3" type="ORF">BROSI_A0031</name>
</gene>
<evidence type="ECO:0000313" key="3">
    <source>
        <dbReference type="EMBL" id="GAN31530.1"/>
    </source>
</evidence>
<dbReference type="InterPro" id="IPR028098">
    <property type="entry name" value="Glyco_trans_4-like_N"/>
</dbReference>
<dbReference type="PANTHER" id="PTHR45947:SF13">
    <property type="entry name" value="TRANSFERASE"/>
    <property type="match status" value="1"/>
</dbReference>
<dbReference type="Pfam" id="PF13439">
    <property type="entry name" value="Glyco_transf_4"/>
    <property type="match status" value="1"/>
</dbReference>
<organism evidence="3 4">
    <name type="scientific">Candidatus Brocadia sinica JPN1</name>
    <dbReference type="NCBI Taxonomy" id="1197129"/>
    <lineage>
        <taxon>Bacteria</taxon>
        <taxon>Pseudomonadati</taxon>
        <taxon>Planctomycetota</taxon>
        <taxon>Candidatus Brocadiia</taxon>
        <taxon>Candidatus Brocadiales</taxon>
        <taxon>Candidatus Brocadiaceae</taxon>
        <taxon>Candidatus Brocadia</taxon>
    </lineage>
</organism>
<dbReference type="InterPro" id="IPR001296">
    <property type="entry name" value="Glyco_trans_1"/>
</dbReference>
<evidence type="ECO:0000259" key="1">
    <source>
        <dbReference type="Pfam" id="PF00534"/>
    </source>
</evidence>
<dbReference type="CDD" id="cd03801">
    <property type="entry name" value="GT4_PimA-like"/>
    <property type="match status" value="1"/>
</dbReference>
<sequence length="421" mass="48269">MNILHINKFHYFRGGAEAVYLNTARLLESKGHRSVFFSMHHPQNIPCETSCYFLPYVELHTNNSGMMSKLKTGGRILYFFEAKKLLSQLLDKYPVDIAHLHNIYHHISPSILHVLKKRKIPVVMTLHDYKMVCASYHLQAFEKPCEACYGGKYFMAIKKRCVKESLAKTLLSTSEMYLHHKALDIYDNVDIFISPSRFLKDKLSEMGFKKEIVCLPNYIDSEKFRGLSGDVKRQRDKKENSLVYFGRLSPEKGLLTLIEAAKILYQGNKHNNCATVKIIGDGPMREELREKVKSDGIDNVRFFGYMKGEDLYREIRNSMAAVLPSEWYENNPMSVIEAFAMGIPVIGARIGGIPELIRDNETGLTFQPGNAEDLSEKIETLLADSSPFAEMGKKAQQFVEDELNQEKHYRKLMEIYGQIAL</sequence>
<accession>A0ABQ0JS30</accession>
<evidence type="ECO:0000313" key="4">
    <source>
        <dbReference type="Proteomes" id="UP000032309"/>
    </source>
</evidence>
<dbReference type="SUPFAM" id="SSF53756">
    <property type="entry name" value="UDP-Glycosyltransferase/glycogen phosphorylase"/>
    <property type="match status" value="1"/>
</dbReference>
<comment type="caution">
    <text evidence="3">The sequence shown here is derived from an EMBL/GenBank/DDBJ whole genome shotgun (WGS) entry which is preliminary data.</text>
</comment>
<dbReference type="RefSeq" id="WP_052561214.1">
    <property type="nucleotide sequence ID" value="NZ_BAFN01000001.1"/>
</dbReference>
<feature type="domain" description="Glycosyltransferase subfamily 4-like N-terminal" evidence="2">
    <location>
        <begin position="14"/>
        <end position="222"/>
    </location>
</feature>
<dbReference type="PANTHER" id="PTHR45947">
    <property type="entry name" value="SULFOQUINOVOSYL TRANSFERASE SQD2"/>
    <property type="match status" value="1"/>
</dbReference>
<evidence type="ECO:0000259" key="2">
    <source>
        <dbReference type="Pfam" id="PF13439"/>
    </source>
</evidence>
<proteinExistence type="predicted"/>
<dbReference type="Pfam" id="PF00534">
    <property type="entry name" value="Glycos_transf_1"/>
    <property type="match status" value="1"/>
</dbReference>
<dbReference type="InterPro" id="IPR050194">
    <property type="entry name" value="Glycosyltransferase_grp1"/>
</dbReference>
<dbReference type="EMBL" id="BAFN01000001">
    <property type="protein sequence ID" value="GAN31530.1"/>
    <property type="molecule type" value="Genomic_DNA"/>
</dbReference>
<protein>
    <submittedName>
        <fullName evidence="3">Glycosyltransferase</fullName>
    </submittedName>
</protein>
<feature type="domain" description="Glycosyl transferase family 1" evidence="1">
    <location>
        <begin position="232"/>
        <end position="397"/>
    </location>
</feature>